<accession>A0A1U7NP31</accession>
<keyword evidence="3" id="KW-0378">Hydrolase</keyword>
<sequence length="327" mass="36631">MCTAVNYTNGCHLFGRNLDLEINYPVDVVITPHNYVFKMKDGSEIKNHHALIGMGLIQNDYPLYFEAINDAGLGMAGTAFAGLAYYAPVQEGKKNIAPFEFIPYILGQASTVEEARKLLENVNLCDVHFSAEQPNSPLHFLIGDKNESIVVEQTKEKGFRVYDDPYDVLTNCPDFDWQCKNISIYSQLTGQIITPRFAKDAKDIDLYSRGMGSTGLPGGVDSVSRFVRAAFTRLNSFCDPNSIEKNVGEYFHILTNVQQVNGEAEIHPGEYEITQYTSVGDTDSGIFYYTTYYNQNINAVDMKKENLEGSSLISYPVLRDLNVNIQN</sequence>
<evidence type="ECO:0000256" key="9">
    <source>
        <dbReference type="ARBA" id="ARBA00048897"/>
    </source>
</evidence>
<dbReference type="InterPro" id="IPR047711">
    <property type="entry name" value="CBAH"/>
</dbReference>
<proteinExistence type="inferred from homology"/>
<evidence type="ECO:0000256" key="4">
    <source>
        <dbReference type="ARBA" id="ARBA00023098"/>
    </source>
</evidence>
<organism evidence="11 12">
    <name type="scientific">Dubosiella newyorkensis</name>
    <dbReference type="NCBI Taxonomy" id="1862672"/>
    <lineage>
        <taxon>Bacteria</taxon>
        <taxon>Bacillati</taxon>
        <taxon>Bacillota</taxon>
        <taxon>Erysipelotrichia</taxon>
        <taxon>Erysipelotrichales</taxon>
        <taxon>Erysipelotrichaceae</taxon>
        <taxon>Dubosiella</taxon>
    </lineage>
</organism>
<protein>
    <recommendedName>
        <fullName evidence="5">choloylglycine hydrolase</fullName>
        <ecNumber evidence="5">3.5.1.24</ecNumber>
    </recommendedName>
    <alternativeName>
        <fullName evidence="6">Bile salt hydrolase</fullName>
    </alternativeName>
    <alternativeName>
        <fullName evidence="7">Choloylglycine hydrolase</fullName>
    </alternativeName>
</protein>
<evidence type="ECO:0000256" key="5">
    <source>
        <dbReference type="ARBA" id="ARBA00044769"/>
    </source>
</evidence>
<evidence type="ECO:0000313" key="11">
    <source>
        <dbReference type="EMBL" id="OLU47243.1"/>
    </source>
</evidence>
<dbReference type="Proteomes" id="UP000186705">
    <property type="component" value="Unassembled WGS sequence"/>
</dbReference>
<evidence type="ECO:0000256" key="3">
    <source>
        <dbReference type="ARBA" id="ARBA00022801"/>
    </source>
</evidence>
<evidence type="ECO:0000256" key="7">
    <source>
        <dbReference type="ARBA" id="ARBA00044806"/>
    </source>
</evidence>
<evidence type="ECO:0000259" key="10">
    <source>
        <dbReference type="Pfam" id="PF02275"/>
    </source>
</evidence>
<comment type="similarity">
    <text evidence="2">Belongs to the peptidase C59 family.</text>
</comment>
<keyword evidence="4" id="KW-0443">Lipid metabolism</keyword>
<evidence type="ECO:0000256" key="1">
    <source>
        <dbReference type="ARBA" id="ARBA00004860"/>
    </source>
</evidence>
<dbReference type="Pfam" id="PF02275">
    <property type="entry name" value="CBAH"/>
    <property type="match status" value="1"/>
</dbReference>
<comment type="pathway">
    <text evidence="1">Lipid metabolism; bile acid biosynthesis.</text>
</comment>
<dbReference type="InterPro" id="IPR052193">
    <property type="entry name" value="Peptidase_C59"/>
</dbReference>
<keyword evidence="12" id="KW-1185">Reference proteome</keyword>
<dbReference type="SUPFAM" id="SSF56235">
    <property type="entry name" value="N-terminal nucleophile aminohydrolases (Ntn hydrolases)"/>
    <property type="match status" value="1"/>
</dbReference>
<dbReference type="EC" id="3.5.1.24" evidence="5"/>
<dbReference type="RefSeq" id="WP_076340870.1">
    <property type="nucleotide sequence ID" value="NZ_CAJTMI010000011.1"/>
</dbReference>
<dbReference type="EMBL" id="MPKA01000053">
    <property type="protein sequence ID" value="OLU47243.1"/>
    <property type="molecule type" value="Genomic_DNA"/>
</dbReference>
<evidence type="ECO:0000256" key="2">
    <source>
        <dbReference type="ARBA" id="ARBA00006625"/>
    </source>
</evidence>
<evidence type="ECO:0000256" key="8">
    <source>
        <dbReference type="ARBA" id="ARBA00047285"/>
    </source>
</evidence>
<dbReference type="PANTHER" id="PTHR35527:SF2">
    <property type="entry name" value="HYDROLASE"/>
    <property type="match status" value="1"/>
</dbReference>
<comment type="catalytic activity">
    <reaction evidence="9">
        <text>taurodeoxycholate + H2O = deoxycholate + taurine</text>
        <dbReference type="Rhea" id="RHEA:47556"/>
        <dbReference type="ChEBI" id="CHEBI:15377"/>
        <dbReference type="ChEBI" id="CHEBI:23614"/>
        <dbReference type="ChEBI" id="CHEBI:36261"/>
        <dbReference type="ChEBI" id="CHEBI:507393"/>
    </reaction>
    <physiologicalReaction direction="left-to-right" evidence="9">
        <dbReference type="Rhea" id="RHEA:47557"/>
    </physiologicalReaction>
</comment>
<dbReference type="OrthoDB" id="9794717at2"/>
<dbReference type="GO" id="GO:0045302">
    <property type="term" value="F:choloylglycine hydrolase activity"/>
    <property type="evidence" value="ECO:0007669"/>
    <property type="project" value="UniProtKB-EC"/>
</dbReference>
<dbReference type="InterPro" id="IPR029132">
    <property type="entry name" value="CBAH/NAAA_C"/>
</dbReference>
<dbReference type="CDD" id="cd00542">
    <property type="entry name" value="Ntn_PVA"/>
    <property type="match status" value="1"/>
</dbReference>
<reference evidence="11 12" key="1">
    <citation type="submission" date="2016-11" db="EMBL/GenBank/DDBJ databases">
        <title>Description of two novel members of the family Erysipelotrichaceae: Ileibacterium lipovorans gen. nov., sp. nov. and Dubosiella newyorkensis, gen. nov., sp. nov.</title>
        <authorList>
            <person name="Cox L.M."/>
            <person name="Sohn J."/>
            <person name="Tyrrell K.L."/>
            <person name="Citron D.M."/>
            <person name="Lawson P.A."/>
            <person name="Patel N.B."/>
            <person name="Iizumi T."/>
            <person name="Perez-Perez G.I."/>
            <person name="Goldstein E.J."/>
            <person name="Blaser M.J."/>
        </authorList>
    </citation>
    <scope>NUCLEOTIDE SEQUENCE [LARGE SCALE GENOMIC DNA]</scope>
    <source>
        <strain evidence="11 12">NYU-BL-A4</strain>
    </source>
</reference>
<dbReference type="AlphaFoldDB" id="A0A1U7NP31"/>
<feature type="domain" description="Choloylglycine hydrolase/NAAA C-terminal" evidence="10">
    <location>
        <begin position="2"/>
        <end position="315"/>
    </location>
</feature>
<comment type="caution">
    <text evidence="11">The sequence shown here is derived from an EMBL/GenBank/DDBJ whole genome shotgun (WGS) entry which is preliminary data.</text>
</comment>
<name>A0A1U7NP31_9FIRM</name>
<dbReference type="PANTHER" id="PTHR35527">
    <property type="entry name" value="CHOLOYLGLYCINE HYDROLASE"/>
    <property type="match status" value="1"/>
</dbReference>
<dbReference type="GeneID" id="78274980"/>
<evidence type="ECO:0000313" key="12">
    <source>
        <dbReference type="Proteomes" id="UP000186705"/>
    </source>
</evidence>
<dbReference type="NCBIfam" id="NF038245">
    <property type="entry name" value="bile_salt_hydro"/>
    <property type="match status" value="1"/>
</dbReference>
<evidence type="ECO:0000256" key="6">
    <source>
        <dbReference type="ARBA" id="ARBA00044804"/>
    </source>
</evidence>
<comment type="catalytic activity">
    <reaction evidence="8">
        <text>cholate + taurine = taurocholate + H2O</text>
        <dbReference type="Rhea" id="RHEA:47108"/>
        <dbReference type="ChEBI" id="CHEBI:15377"/>
        <dbReference type="ChEBI" id="CHEBI:29747"/>
        <dbReference type="ChEBI" id="CHEBI:36257"/>
        <dbReference type="ChEBI" id="CHEBI:507393"/>
    </reaction>
    <physiologicalReaction direction="right-to-left" evidence="8">
        <dbReference type="Rhea" id="RHEA:47110"/>
    </physiologicalReaction>
</comment>
<dbReference type="GO" id="GO:0006629">
    <property type="term" value="P:lipid metabolic process"/>
    <property type="evidence" value="ECO:0007669"/>
    <property type="project" value="UniProtKB-KW"/>
</dbReference>
<dbReference type="STRING" id="1862672.BO225_03335"/>
<gene>
    <name evidence="11" type="ORF">BO225_03335</name>
</gene>
<dbReference type="InterPro" id="IPR029055">
    <property type="entry name" value="Ntn_hydrolases_N"/>
</dbReference>
<dbReference type="Gene3D" id="3.60.60.10">
    <property type="entry name" value="Penicillin V Acylase, Chain A"/>
    <property type="match status" value="1"/>
</dbReference>